<dbReference type="Proteomes" id="UP000243297">
    <property type="component" value="Unassembled WGS sequence"/>
</dbReference>
<dbReference type="SUPFAM" id="SSF55811">
    <property type="entry name" value="Nudix"/>
    <property type="match status" value="1"/>
</dbReference>
<dbReference type="OrthoDB" id="9809458at2"/>
<evidence type="ECO:0000256" key="2">
    <source>
        <dbReference type="ARBA" id="ARBA00022723"/>
    </source>
</evidence>
<dbReference type="PANTHER" id="PTHR42904:SF1">
    <property type="entry name" value="NUCLEOSIDE DIPHOSPHATE-LINKED MOIETY X MOTIF 17"/>
    <property type="match status" value="1"/>
</dbReference>
<dbReference type="EMBL" id="FUWY01000007">
    <property type="protein sequence ID" value="SJZ95723.1"/>
    <property type="molecule type" value="Genomic_DNA"/>
</dbReference>
<organism evidence="6 7">
    <name type="scientific">Anaerorhabdus furcosa</name>
    <dbReference type="NCBI Taxonomy" id="118967"/>
    <lineage>
        <taxon>Bacteria</taxon>
        <taxon>Bacillati</taxon>
        <taxon>Bacillota</taxon>
        <taxon>Erysipelotrichia</taxon>
        <taxon>Erysipelotrichales</taxon>
        <taxon>Erysipelotrichaceae</taxon>
        <taxon>Anaerorhabdus</taxon>
    </lineage>
</organism>
<dbReference type="AlphaFoldDB" id="A0A1T4PW27"/>
<dbReference type="STRING" id="118967.SAMN02745191_2204"/>
<evidence type="ECO:0000256" key="1">
    <source>
        <dbReference type="ARBA" id="ARBA00001946"/>
    </source>
</evidence>
<dbReference type="Pfam" id="PF00293">
    <property type="entry name" value="NUDIX"/>
    <property type="match status" value="1"/>
</dbReference>
<proteinExistence type="predicted"/>
<evidence type="ECO:0000259" key="5">
    <source>
        <dbReference type="PROSITE" id="PS51462"/>
    </source>
</evidence>
<dbReference type="GO" id="GO:0035529">
    <property type="term" value="F:NADH pyrophosphatase activity"/>
    <property type="evidence" value="ECO:0007669"/>
    <property type="project" value="TreeGrafter"/>
</dbReference>
<dbReference type="GO" id="GO:0019677">
    <property type="term" value="P:NAD+ catabolic process"/>
    <property type="evidence" value="ECO:0007669"/>
    <property type="project" value="TreeGrafter"/>
</dbReference>
<name>A0A1T4PW27_9FIRM</name>
<evidence type="ECO:0000256" key="4">
    <source>
        <dbReference type="ARBA" id="ARBA00022842"/>
    </source>
</evidence>
<dbReference type="InterPro" id="IPR015797">
    <property type="entry name" value="NUDIX_hydrolase-like_dom_sf"/>
</dbReference>
<dbReference type="InterPro" id="IPR000086">
    <property type="entry name" value="NUDIX_hydrolase_dom"/>
</dbReference>
<keyword evidence="7" id="KW-1185">Reference proteome</keyword>
<accession>A0A1T4PW27</accession>
<dbReference type="GO" id="GO:0006742">
    <property type="term" value="P:NADP+ catabolic process"/>
    <property type="evidence" value="ECO:0007669"/>
    <property type="project" value="TreeGrafter"/>
</dbReference>
<sequence length="166" mass="19405">MEKWDGYDCVCNPLNLTLIRGEPIPVGVYHIEVIVIVASNDGEFLLMQRSLDKKEFPGYYEPGASGSVLQGETILEGAFRELEEETGIVAHNMIFIERSVRIEYKTIYYVYYTIYEGDKNKISLQETETISFKWLSKEEMRKSFDEEWLLLMFKEAMDFVIKKMLV</sequence>
<evidence type="ECO:0000313" key="6">
    <source>
        <dbReference type="EMBL" id="SJZ95723.1"/>
    </source>
</evidence>
<dbReference type="Gene3D" id="3.90.79.10">
    <property type="entry name" value="Nucleoside Triphosphate Pyrophosphohydrolase"/>
    <property type="match status" value="1"/>
</dbReference>
<dbReference type="RefSeq" id="WP_078712595.1">
    <property type="nucleotide sequence ID" value="NZ_FUWY01000007.1"/>
</dbReference>
<dbReference type="GO" id="GO:0005829">
    <property type="term" value="C:cytosol"/>
    <property type="evidence" value="ECO:0007669"/>
    <property type="project" value="TreeGrafter"/>
</dbReference>
<dbReference type="GO" id="GO:0046872">
    <property type="term" value="F:metal ion binding"/>
    <property type="evidence" value="ECO:0007669"/>
    <property type="project" value="UniProtKB-KW"/>
</dbReference>
<keyword evidence="3" id="KW-0378">Hydrolase</keyword>
<comment type="cofactor">
    <cofactor evidence="1">
        <name>Mg(2+)</name>
        <dbReference type="ChEBI" id="CHEBI:18420"/>
    </cofactor>
</comment>
<protein>
    <submittedName>
        <fullName evidence="6">NUDIX domain-containing protein</fullName>
    </submittedName>
</protein>
<keyword evidence="4" id="KW-0460">Magnesium</keyword>
<reference evidence="7" key="1">
    <citation type="submission" date="2017-02" db="EMBL/GenBank/DDBJ databases">
        <authorList>
            <person name="Varghese N."/>
            <person name="Submissions S."/>
        </authorList>
    </citation>
    <scope>NUCLEOTIDE SEQUENCE [LARGE SCALE GENOMIC DNA]</scope>
    <source>
        <strain evidence="7">ATCC 25662</strain>
    </source>
</reference>
<gene>
    <name evidence="6" type="ORF">SAMN02745191_2204</name>
</gene>
<evidence type="ECO:0000256" key="3">
    <source>
        <dbReference type="ARBA" id="ARBA00022801"/>
    </source>
</evidence>
<feature type="domain" description="Nudix hydrolase" evidence="5">
    <location>
        <begin position="28"/>
        <end position="157"/>
    </location>
</feature>
<dbReference type="PROSITE" id="PS51462">
    <property type="entry name" value="NUDIX"/>
    <property type="match status" value="1"/>
</dbReference>
<dbReference type="PANTHER" id="PTHR42904">
    <property type="entry name" value="NUDIX HYDROLASE, NUDC SUBFAMILY"/>
    <property type="match status" value="1"/>
</dbReference>
<dbReference type="InterPro" id="IPR050241">
    <property type="entry name" value="NAD-cap_RNA_hydrolase_NudC"/>
</dbReference>
<evidence type="ECO:0000313" key="7">
    <source>
        <dbReference type="Proteomes" id="UP000243297"/>
    </source>
</evidence>
<dbReference type="InterPro" id="IPR020084">
    <property type="entry name" value="NUDIX_hydrolase_CS"/>
</dbReference>
<dbReference type="PROSITE" id="PS00893">
    <property type="entry name" value="NUDIX_BOX"/>
    <property type="match status" value="1"/>
</dbReference>
<keyword evidence="2" id="KW-0479">Metal-binding</keyword>